<dbReference type="GO" id="GO:0005524">
    <property type="term" value="F:ATP binding"/>
    <property type="evidence" value="ECO:0007669"/>
    <property type="project" value="UniProtKB-UniRule"/>
</dbReference>
<keyword evidence="1" id="KW-0464">Manganese</keyword>
<dbReference type="RefSeq" id="WP_162218277.1">
    <property type="nucleotide sequence ID" value="NZ_JAAEHK010000008.1"/>
</dbReference>
<dbReference type="InterPro" id="IPR013815">
    <property type="entry name" value="ATP_grasp_subdomain_1"/>
</dbReference>
<feature type="domain" description="ATP-grasp" evidence="3">
    <location>
        <begin position="265"/>
        <end position="523"/>
    </location>
</feature>
<dbReference type="PROSITE" id="PS50975">
    <property type="entry name" value="ATP_GRASP"/>
    <property type="match status" value="1"/>
</dbReference>
<comment type="caution">
    <text evidence="4">The sequence shown here is derived from an EMBL/GenBank/DDBJ whole genome shotgun (WGS) entry which is preliminary data.</text>
</comment>
<sequence length="616" mass="68069">MSDFILNDARLRIEIFTFKASLDKSLPSYMVAMSIESQEGAVFLCRRGYLKNSKGKVPELSRLMIKEAAQYLVDEVEKSKVITLPLLKEKMAHKINRLSAKYKYQLLKGALKESDEELFQKKARARVSVLDKIIKDISKLSFGDAINGQVYLDGLACQNRAKVYSEVFASIEDYEVMPLPNRVRIAGRLINEYDDYNDLKLLKKNGTKGYLFYYYSLGYGLTTHRLSKGSFIASSGASKMLFSWSSSQLSSIVSHAFCVDKETTRHLLNEAQLPVPQGRSFEPRETASAIEYANLIGYPVVCKPLNGSKGEGVVVNIKSDESLSKAFNALKRSVYKDSDVIVEKFVKGKDYRIVVVGDEVKGALCRELASVEGDGVHSTVELMLAKHALRMRNPHFIERSSFIDEDNAFGNIEDHFVDLERVPEKGERVVFGTSCNLSQGADSVDVLDELHPTIKEAAVKAVKCIPGLRYCGVDMLLEDHTKPVGVAAAAIIELNAKAAIGNCEYPVFGHAREVVKAVFGTAAKDNNMPLNEFSNKSLKVKSIIRGSLKNESYLAWANKTAKELGVEVEKVSSAKGQITLLLKGELKPTAMMATRLIVGPSDSRSTSVKTIPIAGE</sequence>
<dbReference type="EMBL" id="JAAEHK010000008">
    <property type="protein sequence ID" value="NDL70387.1"/>
    <property type="molecule type" value="Genomic_DNA"/>
</dbReference>
<gene>
    <name evidence="4" type="ORF">GPL32_07680</name>
</gene>
<evidence type="ECO:0000259" key="3">
    <source>
        <dbReference type="PROSITE" id="PS50975"/>
    </source>
</evidence>
<dbReference type="Proteomes" id="UP000480312">
    <property type="component" value="Unassembled WGS sequence"/>
</dbReference>
<dbReference type="GO" id="GO:0009432">
    <property type="term" value="P:SOS response"/>
    <property type="evidence" value="ECO:0007669"/>
    <property type="project" value="TreeGrafter"/>
</dbReference>
<reference evidence="4 5" key="1">
    <citation type="submission" date="2020-01" db="EMBL/GenBank/DDBJ databases">
        <title>Whole genome sequencing of Halomonas alkaliphila strain LS44.</title>
        <authorList>
            <person name="Kumar S."/>
            <person name="Paul D."/>
            <person name="Shouche Y."/>
            <person name="Suryavanshi M.V."/>
        </authorList>
    </citation>
    <scope>NUCLEOTIDE SEQUENCE [LARGE SCALE GENOMIC DNA]</scope>
    <source>
        <strain evidence="4 5">LS44</strain>
    </source>
</reference>
<protein>
    <submittedName>
        <fullName evidence="4">ATP-grasp domain-containing protein</fullName>
    </submittedName>
</protein>
<name>A0A7C9NQN0_9GAMM</name>
<organism evidence="4 5">
    <name type="scientific">Vreelandella alkaliphila</name>
    <dbReference type="NCBI Taxonomy" id="272774"/>
    <lineage>
        <taxon>Bacteria</taxon>
        <taxon>Pseudomonadati</taxon>
        <taxon>Pseudomonadota</taxon>
        <taxon>Gammaproteobacteria</taxon>
        <taxon>Oceanospirillales</taxon>
        <taxon>Halomonadaceae</taxon>
        <taxon>Vreelandella</taxon>
    </lineage>
</organism>
<evidence type="ECO:0000256" key="1">
    <source>
        <dbReference type="ARBA" id="ARBA00023211"/>
    </source>
</evidence>
<proteinExistence type="predicted"/>
<evidence type="ECO:0000256" key="2">
    <source>
        <dbReference type="PROSITE-ProRule" id="PRU00409"/>
    </source>
</evidence>
<dbReference type="GO" id="GO:0005737">
    <property type="term" value="C:cytoplasm"/>
    <property type="evidence" value="ECO:0007669"/>
    <property type="project" value="TreeGrafter"/>
</dbReference>
<dbReference type="PANTHER" id="PTHR21621:SF0">
    <property type="entry name" value="BETA-CITRYLGLUTAMATE SYNTHASE B-RELATED"/>
    <property type="match status" value="1"/>
</dbReference>
<dbReference type="OrthoDB" id="6166677at2"/>
<dbReference type="Pfam" id="PF02786">
    <property type="entry name" value="CPSase_L_D2"/>
    <property type="match status" value="1"/>
</dbReference>
<dbReference type="Gene3D" id="3.30.470.20">
    <property type="entry name" value="ATP-grasp fold, B domain"/>
    <property type="match status" value="2"/>
</dbReference>
<keyword evidence="2" id="KW-0067">ATP-binding</keyword>
<dbReference type="PANTHER" id="PTHR21621">
    <property type="entry name" value="RIBOSOMAL PROTEIN S6 MODIFICATION PROTEIN"/>
    <property type="match status" value="1"/>
</dbReference>
<dbReference type="InterPro" id="IPR011761">
    <property type="entry name" value="ATP-grasp"/>
</dbReference>
<dbReference type="GO" id="GO:0046872">
    <property type="term" value="F:metal ion binding"/>
    <property type="evidence" value="ECO:0007669"/>
    <property type="project" value="InterPro"/>
</dbReference>
<dbReference type="InterPro" id="IPR005479">
    <property type="entry name" value="CPAse_ATP-bd"/>
</dbReference>
<dbReference type="SUPFAM" id="SSF56059">
    <property type="entry name" value="Glutathione synthetase ATP-binding domain-like"/>
    <property type="match status" value="1"/>
</dbReference>
<keyword evidence="2" id="KW-0547">Nucleotide-binding</keyword>
<accession>A0A7C9NQN0</accession>
<evidence type="ECO:0000313" key="4">
    <source>
        <dbReference type="EMBL" id="NDL70387.1"/>
    </source>
</evidence>
<dbReference type="GO" id="GO:0018169">
    <property type="term" value="F:ribosomal S6-glutamic acid ligase activity"/>
    <property type="evidence" value="ECO:0007669"/>
    <property type="project" value="TreeGrafter"/>
</dbReference>
<dbReference type="Gene3D" id="3.30.1490.20">
    <property type="entry name" value="ATP-grasp fold, A domain"/>
    <property type="match status" value="1"/>
</dbReference>
<dbReference type="AlphaFoldDB" id="A0A7C9NQN0"/>
<evidence type="ECO:0000313" key="5">
    <source>
        <dbReference type="Proteomes" id="UP000480312"/>
    </source>
</evidence>